<name>A0AAN5PFN0_LEGPN</name>
<accession>A0AAN5PFN0</accession>
<evidence type="ECO:0000256" key="1">
    <source>
        <dbReference type="SAM" id="MobiDB-lite"/>
    </source>
</evidence>
<comment type="caution">
    <text evidence="2">The sequence shown here is derived from an EMBL/GenBank/DDBJ whole genome shotgun (WGS) entry which is preliminary data.</text>
</comment>
<dbReference type="InterPro" id="IPR007446">
    <property type="entry name" value="PilP"/>
</dbReference>
<dbReference type="Gene3D" id="2.30.30.830">
    <property type="match status" value="1"/>
</dbReference>
<evidence type="ECO:0000313" key="3">
    <source>
        <dbReference type="Proteomes" id="UP000866496"/>
    </source>
</evidence>
<reference evidence="2" key="1">
    <citation type="journal article" date="2018" name="Genome Biol.">
        <title>SKESA: strategic k-mer extension for scrupulous assemblies.</title>
        <authorList>
            <person name="Souvorov A."/>
            <person name="Agarwala R."/>
            <person name="Lipman D.J."/>
        </authorList>
    </citation>
    <scope>NUCLEOTIDE SEQUENCE</scope>
    <source>
        <strain evidence="2">AZ00058701</strain>
    </source>
</reference>
<dbReference type="GeneID" id="57034918"/>
<sequence length="195" mass="22344">MIIKNNQTLLILGFFGNSLRTLLTSENFRKSLFTALLVLLLSACSGDNSDLVKYINEVKSRPGRPIEPIPKFAPLPIFRFPENDNRRNPFKPIDQKKRNDIYAPDKKRPKQPLESFPLDALKFVGTLKKDNEIWALIKQPDGQISRVRVGDYMGQNYGRIILIKNDLIKLEETVQKSGTWEKQSTTINLDTGKQE</sequence>
<proteinExistence type="predicted"/>
<feature type="region of interest" description="Disordered" evidence="1">
    <location>
        <begin position="83"/>
        <end position="111"/>
    </location>
</feature>
<evidence type="ECO:0000313" key="2">
    <source>
        <dbReference type="EMBL" id="HAU1879664.1"/>
    </source>
</evidence>
<dbReference type="Pfam" id="PF04351">
    <property type="entry name" value="PilP"/>
    <property type="match status" value="1"/>
</dbReference>
<dbReference type="RefSeq" id="WP_010946665.1">
    <property type="nucleotide sequence ID" value="NZ_CCZO01000042.1"/>
</dbReference>
<feature type="compositionally biased region" description="Basic and acidic residues" evidence="1">
    <location>
        <begin position="83"/>
        <end position="106"/>
    </location>
</feature>
<gene>
    <name evidence="2" type="ORF">JBJ86_05265</name>
</gene>
<reference evidence="2" key="2">
    <citation type="submission" date="2019-10" db="EMBL/GenBank/DDBJ databases">
        <authorList>
            <consortium name="NCBI Pathogen Detection Project"/>
        </authorList>
    </citation>
    <scope>NUCLEOTIDE SEQUENCE</scope>
    <source>
        <strain evidence="2">AZ00058701</strain>
    </source>
</reference>
<dbReference type="EMBL" id="DACWHX010000005">
    <property type="protein sequence ID" value="HAU1879664.1"/>
    <property type="molecule type" value="Genomic_DNA"/>
</dbReference>
<organism evidence="2 3">
    <name type="scientific">Legionella pneumophila</name>
    <dbReference type="NCBI Taxonomy" id="446"/>
    <lineage>
        <taxon>Bacteria</taxon>
        <taxon>Pseudomonadati</taxon>
        <taxon>Pseudomonadota</taxon>
        <taxon>Gammaproteobacteria</taxon>
        <taxon>Legionellales</taxon>
        <taxon>Legionellaceae</taxon>
        <taxon>Legionella</taxon>
    </lineage>
</organism>
<protein>
    <submittedName>
        <fullName evidence="2">Pilus assembly protein PilP</fullName>
    </submittedName>
</protein>
<dbReference type="Proteomes" id="UP000866496">
    <property type="component" value="Unassembled WGS sequence"/>
</dbReference>
<dbReference type="AlphaFoldDB" id="A0AAN5PFN0"/>
<dbReference type="PIRSF" id="PIRSF016481">
    <property type="entry name" value="Pilus_assembly_PilP"/>
    <property type="match status" value="1"/>
</dbReference>